<gene>
    <name evidence="2" type="ORF">BVG16_31365</name>
</gene>
<proteinExistence type="predicted"/>
<reference evidence="2 3" key="1">
    <citation type="submission" date="2017-01" db="EMBL/GenBank/DDBJ databases">
        <title>Genome analysis of Paenibacillus selenitrireducens ES3-24.</title>
        <authorList>
            <person name="Xu D."/>
            <person name="Yao R."/>
            <person name="Zheng S."/>
        </authorList>
    </citation>
    <scope>NUCLEOTIDE SEQUENCE [LARGE SCALE GENOMIC DNA]</scope>
    <source>
        <strain evidence="2 3">ES3-24</strain>
    </source>
</reference>
<feature type="transmembrane region" description="Helical" evidence="1">
    <location>
        <begin position="20"/>
        <end position="38"/>
    </location>
</feature>
<keyword evidence="1" id="KW-0812">Transmembrane</keyword>
<dbReference type="Proteomes" id="UP000190188">
    <property type="component" value="Unassembled WGS sequence"/>
</dbReference>
<feature type="transmembrane region" description="Helical" evidence="1">
    <location>
        <begin position="135"/>
        <end position="159"/>
    </location>
</feature>
<dbReference type="PANTHER" id="PTHR43471:SF1">
    <property type="entry name" value="ABC TRANSPORTER PERMEASE PROTEIN NOSY-RELATED"/>
    <property type="match status" value="1"/>
</dbReference>
<dbReference type="EMBL" id="MSZX01000025">
    <property type="protein sequence ID" value="OPA72958.1"/>
    <property type="molecule type" value="Genomic_DNA"/>
</dbReference>
<dbReference type="OrthoDB" id="2680264at2"/>
<dbReference type="Pfam" id="PF12679">
    <property type="entry name" value="ABC2_membrane_2"/>
    <property type="match status" value="1"/>
</dbReference>
<evidence type="ECO:0000313" key="2">
    <source>
        <dbReference type="EMBL" id="OPA72958.1"/>
    </source>
</evidence>
<keyword evidence="1" id="KW-1133">Transmembrane helix</keyword>
<feature type="transmembrane region" description="Helical" evidence="1">
    <location>
        <begin position="58"/>
        <end position="76"/>
    </location>
</feature>
<keyword evidence="1" id="KW-0472">Membrane</keyword>
<comment type="caution">
    <text evidence="2">The sequence shown here is derived from an EMBL/GenBank/DDBJ whole genome shotgun (WGS) entry which is preliminary data.</text>
</comment>
<sequence length="273" mass="30446">MADMIQVARREIKMGFRNPWAYSFLLLFCAFSLSLLVINSQHIVQGYSGVTGSMLNLILYLLPLMTLFLGSFSLTAEKEEGSWQLLSTYPIGTLSFIVGKYIGLSIVLLTIVAFGYGLMGFISGLIGTSFDATTYFLFIVFSCGLVLLFLTLALLVGSLSKNRWQALTVSVSIWFFAVIGWPTILISALGLMPYVWIKPVLVALTFINPAELVRLFVVIKLGGGSILGPEYYQWVQWIQRSSGSWLFTAVCVLWIGFSIIVVYRIWERGRSHG</sequence>
<dbReference type="GO" id="GO:0140359">
    <property type="term" value="F:ABC-type transporter activity"/>
    <property type="evidence" value="ECO:0007669"/>
    <property type="project" value="InterPro"/>
</dbReference>
<feature type="transmembrane region" description="Helical" evidence="1">
    <location>
        <begin position="244"/>
        <end position="266"/>
    </location>
</feature>
<dbReference type="AlphaFoldDB" id="A0A1T2WZA9"/>
<dbReference type="GO" id="GO:0005886">
    <property type="term" value="C:plasma membrane"/>
    <property type="evidence" value="ECO:0007669"/>
    <property type="project" value="UniProtKB-SubCell"/>
</dbReference>
<dbReference type="PANTHER" id="PTHR43471">
    <property type="entry name" value="ABC TRANSPORTER PERMEASE"/>
    <property type="match status" value="1"/>
</dbReference>
<evidence type="ECO:0000313" key="3">
    <source>
        <dbReference type="Proteomes" id="UP000190188"/>
    </source>
</evidence>
<organism evidence="2 3">
    <name type="scientific">Paenibacillus selenitireducens</name>
    <dbReference type="NCBI Taxonomy" id="1324314"/>
    <lineage>
        <taxon>Bacteria</taxon>
        <taxon>Bacillati</taxon>
        <taxon>Bacillota</taxon>
        <taxon>Bacilli</taxon>
        <taxon>Bacillales</taxon>
        <taxon>Paenibacillaceae</taxon>
        <taxon>Paenibacillus</taxon>
    </lineage>
</organism>
<dbReference type="RefSeq" id="WP_078503131.1">
    <property type="nucleotide sequence ID" value="NZ_MSZX01000025.1"/>
</dbReference>
<evidence type="ECO:0000256" key="1">
    <source>
        <dbReference type="SAM" id="Phobius"/>
    </source>
</evidence>
<keyword evidence="3" id="KW-1185">Reference proteome</keyword>
<feature type="transmembrane region" description="Helical" evidence="1">
    <location>
        <begin position="171"/>
        <end position="192"/>
    </location>
</feature>
<name>A0A1T2WZA9_9BACL</name>
<protein>
    <submittedName>
        <fullName evidence="2">ABC transporter permease</fullName>
    </submittedName>
</protein>
<accession>A0A1T2WZA9</accession>
<dbReference type="STRING" id="1324314.BVG16_31365"/>
<feature type="transmembrane region" description="Helical" evidence="1">
    <location>
        <begin position="97"/>
        <end position="123"/>
    </location>
</feature>